<dbReference type="OMA" id="WAPHTYD"/>
<comment type="similarity">
    <text evidence="3 11">Belongs to the glycosyl hydrolase 76 family.</text>
</comment>
<dbReference type="EC" id="3.2.1.101" evidence="4 11"/>
<evidence type="ECO:0000313" key="14">
    <source>
        <dbReference type="EMBL" id="KAA8905250.1"/>
    </source>
</evidence>
<dbReference type="GO" id="GO:0008496">
    <property type="term" value="F:mannan endo-1,6-alpha-mannosidase activity"/>
    <property type="evidence" value="ECO:0007669"/>
    <property type="project" value="UniProtKB-UniRule"/>
</dbReference>
<dbReference type="GO" id="GO:0071555">
    <property type="term" value="P:cell wall organization"/>
    <property type="evidence" value="ECO:0007669"/>
    <property type="project" value="UniProtKB-KW"/>
</dbReference>
<dbReference type="InterPro" id="IPR005198">
    <property type="entry name" value="Glyco_hydro_76"/>
</dbReference>
<dbReference type="GO" id="GO:0007117">
    <property type="term" value="P:budding cell bud growth"/>
    <property type="evidence" value="ECO:0007669"/>
    <property type="project" value="TreeGrafter"/>
</dbReference>
<dbReference type="PANTHER" id="PTHR12145">
    <property type="entry name" value="MANNAN ENDO-1,6-ALPHA-MANNOSIDASE DCW1"/>
    <property type="match status" value="1"/>
</dbReference>
<keyword evidence="10" id="KW-0961">Cell wall biogenesis/degradation</keyword>
<keyword evidence="5 13" id="KW-0732">Signal</keyword>
<evidence type="ECO:0000313" key="15">
    <source>
        <dbReference type="Proteomes" id="UP000449547"/>
    </source>
</evidence>
<dbReference type="GO" id="GO:0009272">
    <property type="term" value="P:fungal-type cell wall biogenesis"/>
    <property type="evidence" value="ECO:0007669"/>
    <property type="project" value="TreeGrafter"/>
</dbReference>
<evidence type="ECO:0000256" key="3">
    <source>
        <dbReference type="ARBA" id="ARBA00009699"/>
    </source>
</evidence>
<evidence type="ECO:0000256" key="4">
    <source>
        <dbReference type="ARBA" id="ARBA00012350"/>
    </source>
</evidence>
<name>A0A642UVP7_DIURU</name>
<evidence type="ECO:0000256" key="7">
    <source>
        <dbReference type="ARBA" id="ARBA00023136"/>
    </source>
</evidence>
<evidence type="ECO:0000256" key="10">
    <source>
        <dbReference type="ARBA" id="ARBA00023316"/>
    </source>
</evidence>
<evidence type="ECO:0000256" key="2">
    <source>
        <dbReference type="ARBA" id="ARBA00004308"/>
    </source>
</evidence>
<dbReference type="PIRSF" id="PIRSF016302">
    <property type="entry name" value="Man_a_manosd"/>
    <property type="match status" value="1"/>
</dbReference>
<dbReference type="AlphaFoldDB" id="A0A642UVP7"/>
<keyword evidence="8" id="KW-0325">Glycoprotein</keyword>
<dbReference type="Proteomes" id="UP000449547">
    <property type="component" value="Unassembled WGS sequence"/>
</dbReference>
<dbReference type="FunFam" id="1.50.10.20:FF:000006">
    <property type="entry name" value="Mannan endo-1,6-alpha-mannosidase"/>
    <property type="match status" value="1"/>
</dbReference>
<organism evidence="14 15">
    <name type="scientific">Diutina rugosa</name>
    <name type="common">Yeast</name>
    <name type="synonym">Candida rugosa</name>
    <dbReference type="NCBI Taxonomy" id="5481"/>
    <lineage>
        <taxon>Eukaryota</taxon>
        <taxon>Fungi</taxon>
        <taxon>Dikarya</taxon>
        <taxon>Ascomycota</taxon>
        <taxon>Saccharomycotina</taxon>
        <taxon>Pichiomycetes</taxon>
        <taxon>Debaryomycetaceae</taxon>
        <taxon>Diutina</taxon>
    </lineage>
</organism>
<dbReference type="EMBL" id="SWFT01000050">
    <property type="protein sequence ID" value="KAA8905250.1"/>
    <property type="molecule type" value="Genomic_DNA"/>
</dbReference>
<dbReference type="GeneID" id="54780331"/>
<dbReference type="GO" id="GO:0012505">
    <property type="term" value="C:endomembrane system"/>
    <property type="evidence" value="ECO:0007669"/>
    <property type="project" value="UniProtKB-SubCell"/>
</dbReference>
<keyword evidence="7 12" id="KW-0472">Membrane</keyword>
<evidence type="ECO:0000256" key="11">
    <source>
        <dbReference type="PIRNR" id="PIRNR016302"/>
    </source>
</evidence>
<evidence type="ECO:0000256" key="12">
    <source>
        <dbReference type="SAM" id="Phobius"/>
    </source>
</evidence>
<evidence type="ECO:0000256" key="9">
    <source>
        <dbReference type="ARBA" id="ARBA00023295"/>
    </source>
</evidence>
<reference evidence="14 15" key="1">
    <citation type="submission" date="2019-07" db="EMBL/GenBank/DDBJ databases">
        <title>Genome assembly of two rare yeast pathogens: Diutina rugosa and Trichomonascus ciferrii.</title>
        <authorList>
            <person name="Mixao V."/>
            <person name="Saus E."/>
            <person name="Hansen A."/>
            <person name="Lass-Flor C."/>
            <person name="Gabaldon T."/>
        </authorList>
    </citation>
    <scope>NUCLEOTIDE SEQUENCE [LARGE SCALE GENOMIC DNA]</scope>
    <source>
        <strain evidence="14 15">CBS 613</strain>
    </source>
</reference>
<dbReference type="Pfam" id="PF03663">
    <property type="entry name" value="Glyco_hydro_76"/>
    <property type="match status" value="1"/>
</dbReference>
<comment type="caution">
    <text evidence="14">The sequence shown here is derived from an EMBL/GenBank/DDBJ whole genome shotgun (WGS) entry which is preliminary data.</text>
</comment>
<feature type="transmembrane region" description="Helical" evidence="12">
    <location>
        <begin position="440"/>
        <end position="461"/>
    </location>
</feature>
<dbReference type="PANTHER" id="PTHR12145:SF36">
    <property type="entry name" value="MANNAN ENDO-1,6-ALPHA-MANNOSIDASE DCW1"/>
    <property type="match status" value="1"/>
</dbReference>
<feature type="chain" id="PRO_5025039480" description="Mannan endo-1,6-alpha-mannosidase" evidence="13">
    <location>
        <begin position="21"/>
        <end position="462"/>
    </location>
</feature>
<dbReference type="InterPro" id="IPR014480">
    <property type="entry name" value="Mannan-1_6-alpha_mannosidase"/>
</dbReference>
<dbReference type="VEuPathDB" id="FungiDB:DIURU_001678"/>
<dbReference type="InterPro" id="IPR008928">
    <property type="entry name" value="6-hairpin_glycosidase_sf"/>
</dbReference>
<accession>A0A642UVP7</accession>
<evidence type="ECO:0000256" key="8">
    <source>
        <dbReference type="ARBA" id="ARBA00023180"/>
    </source>
</evidence>
<keyword evidence="12" id="KW-0812">Transmembrane</keyword>
<dbReference type="RefSeq" id="XP_034013636.1">
    <property type="nucleotide sequence ID" value="XM_034154247.1"/>
</dbReference>
<gene>
    <name evidence="14" type="ORF">DIURU_001678</name>
</gene>
<comment type="catalytic activity">
    <reaction evidence="1 11">
        <text>Random hydrolysis of (1-&gt;6)-alpha-D-mannosidic linkages in unbranched (1-&gt;6)-mannans.</text>
        <dbReference type="EC" id="3.2.1.101"/>
    </reaction>
</comment>
<evidence type="ECO:0000256" key="13">
    <source>
        <dbReference type="SAM" id="SignalP"/>
    </source>
</evidence>
<keyword evidence="15" id="KW-1185">Reference proteome</keyword>
<dbReference type="GO" id="GO:0016052">
    <property type="term" value="P:carbohydrate catabolic process"/>
    <property type="evidence" value="ECO:0007669"/>
    <property type="project" value="InterPro"/>
</dbReference>
<evidence type="ECO:0000256" key="6">
    <source>
        <dbReference type="ARBA" id="ARBA00022801"/>
    </source>
</evidence>
<keyword evidence="6 11" id="KW-0378">Hydrolase</keyword>
<proteinExistence type="inferred from homology"/>
<protein>
    <recommendedName>
        <fullName evidence="4 11">Mannan endo-1,6-alpha-mannosidase</fullName>
        <ecNumber evidence="4 11">3.2.1.101</ecNumber>
    </recommendedName>
</protein>
<keyword evidence="9 11" id="KW-0326">Glycosidase</keyword>
<keyword evidence="12" id="KW-1133">Transmembrane helix</keyword>
<dbReference type="OrthoDB" id="4187847at2759"/>
<dbReference type="Gene3D" id="1.50.10.20">
    <property type="match status" value="1"/>
</dbReference>
<feature type="signal peptide" evidence="13">
    <location>
        <begin position="1"/>
        <end position="20"/>
    </location>
</feature>
<evidence type="ECO:0000256" key="1">
    <source>
        <dbReference type="ARBA" id="ARBA00001452"/>
    </source>
</evidence>
<evidence type="ECO:0000256" key="5">
    <source>
        <dbReference type="ARBA" id="ARBA00022729"/>
    </source>
</evidence>
<sequence>MVSCASFAIVASLMIGMSQAFFLDTNNKTNVIENLNIVAKGLMDYYQGDDYGGVVGMFHSPYYWWEAGGAWGSLIDYVYYTQNDTLKPTIMAALNHQTGDDNNYIPLNQSTTEGNDDQGFWGIAVMAAAEKNFGTPDDDKKAYLALAQGVFNTMASRWDESACGGGLRWQIFQWNSGYDYKNSVSNGCLFHIAARLARYTGNTSYSDWAEKVYDWMTDIQLLNNTPDFPDHWFVYDGIHADTGGEDVCHNMTKYQWTYNQGLFLSGCAYMYNFTGEEKWRNRTLNLLTGAEVFFNTTAWKGSWVMQEAACQRVDNCNNDQRSFKAYFARFLGLTSLMMPETSDKIRKWLVDSANAAAGSCSGGTDGVTCGLDWTLGHWDGKYGLGEQMCALEVMNNLLIHEMPPPYTADNGGTSVGNPAGGFGTKMLGTDPLKLNGGDTAGASIITALVGVSIIGAGIWLLV</sequence>
<comment type="subcellular location">
    <subcellularLocation>
        <location evidence="2">Endomembrane system</location>
    </subcellularLocation>
</comment>
<dbReference type="SUPFAM" id="SSF48208">
    <property type="entry name" value="Six-hairpin glycosidases"/>
    <property type="match status" value="1"/>
</dbReference>